<feature type="compositionally biased region" description="Basic and acidic residues" evidence="1">
    <location>
        <begin position="172"/>
        <end position="183"/>
    </location>
</feature>
<accession>A0A2T7Q0D6</accession>
<name>A0A2T7Q0D6_POMCA</name>
<gene>
    <name evidence="2" type="ORF">C0Q70_01738</name>
</gene>
<reference evidence="2 3" key="1">
    <citation type="submission" date="2018-04" db="EMBL/GenBank/DDBJ databases">
        <title>The genome of golden apple snail Pomacea canaliculata provides insight into stress tolerance and invasive adaptation.</title>
        <authorList>
            <person name="Liu C."/>
            <person name="Liu B."/>
            <person name="Ren Y."/>
            <person name="Zhang Y."/>
            <person name="Wang H."/>
            <person name="Li S."/>
            <person name="Jiang F."/>
            <person name="Yin L."/>
            <person name="Zhang G."/>
            <person name="Qian W."/>
            <person name="Fan W."/>
        </authorList>
    </citation>
    <scope>NUCLEOTIDE SEQUENCE [LARGE SCALE GENOMIC DNA]</scope>
    <source>
        <strain evidence="2">SZHN2017</strain>
        <tissue evidence="2">Muscle</tissue>
    </source>
</reference>
<dbReference type="AlphaFoldDB" id="A0A2T7Q0D6"/>
<proteinExistence type="predicted"/>
<dbReference type="EMBL" id="PZQS01000001">
    <property type="protein sequence ID" value="PVD39110.1"/>
    <property type="molecule type" value="Genomic_DNA"/>
</dbReference>
<evidence type="ECO:0000313" key="3">
    <source>
        <dbReference type="Proteomes" id="UP000245119"/>
    </source>
</evidence>
<protein>
    <submittedName>
        <fullName evidence="2">Uncharacterized protein</fullName>
    </submittedName>
</protein>
<sequence>MTDILQPTAHQAASCLSASATPSSTLVPPSTCNTRLRISDGGTSCSGVQMALRARRLNGAQSRDIRVAGLPKEGDGAELTPTLVPARPSRFLVLDRRASHRKWCFRFHSLHHRRTPDGPDNRVNFSKHPSLTVEHVFDRLCEMQQCKPKNRGKTQVTTVTMIEPQTVQRALETTKSDPDEPHLARSQARAGLGAGGQRGEEDA</sequence>
<evidence type="ECO:0000313" key="2">
    <source>
        <dbReference type="EMBL" id="PVD39110.1"/>
    </source>
</evidence>
<comment type="caution">
    <text evidence="2">The sequence shown here is derived from an EMBL/GenBank/DDBJ whole genome shotgun (WGS) entry which is preliminary data.</text>
</comment>
<dbReference type="Proteomes" id="UP000245119">
    <property type="component" value="Linkage Group LG1"/>
</dbReference>
<organism evidence="2 3">
    <name type="scientific">Pomacea canaliculata</name>
    <name type="common">Golden apple snail</name>
    <dbReference type="NCBI Taxonomy" id="400727"/>
    <lineage>
        <taxon>Eukaryota</taxon>
        <taxon>Metazoa</taxon>
        <taxon>Spiralia</taxon>
        <taxon>Lophotrochozoa</taxon>
        <taxon>Mollusca</taxon>
        <taxon>Gastropoda</taxon>
        <taxon>Caenogastropoda</taxon>
        <taxon>Architaenioglossa</taxon>
        <taxon>Ampullarioidea</taxon>
        <taxon>Ampullariidae</taxon>
        <taxon>Pomacea</taxon>
    </lineage>
</organism>
<evidence type="ECO:0000256" key="1">
    <source>
        <dbReference type="SAM" id="MobiDB-lite"/>
    </source>
</evidence>
<feature type="region of interest" description="Disordered" evidence="1">
    <location>
        <begin position="170"/>
        <end position="203"/>
    </location>
</feature>
<keyword evidence="3" id="KW-1185">Reference proteome</keyword>